<comment type="caution">
    <text evidence="1">The sequence shown here is derived from an EMBL/GenBank/DDBJ whole genome shotgun (WGS) entry which is preliminary data.</text>
</comment>
<sequence length="34" mass="3604">GGGRVLEVDGGVGLDGLCSKRKVERLEIYDKGVE</sequence>
<dbReference type="EMBL" id="LXQA010453792">
    <property type="protein sequence ID" value="MCI52850.1"/>
    <property type="molecule type" value="Genomic_DNA"/>
</dbReference>
<name>A0A392SYA7_9FABA</name>
<accession>A0A392SYA7</accession>
<evidence type="ECO:0000313" key="2">
    <source>
        <dbReference type="Proteomes" id="UP000265520"/>
    </source>
</evidence>
<dbReference type="Proteomes" id="UP000265520">
    <property type="component" value="Unassembled WGS sequence"/>
</dbReference>
<evidence type="ECO:0000313" key="1">
    <source>
        <dbReference type="EMBL" id="MCI52850.1"/>
    </source>
</evidence>
<reference evidence="1 2" key="1">
    <citation type="journal article" date="2018" name="Front. Plant Sci.">
        <title>Red Clover (Trifolium pratense) and Zigzag Clover (T. medium) - A Picture of Genomic Similarities and Differences.</title>
        <authorList>
            <person name="Dluhosova J."/>
            <person name="Istvanek J."/>
            <person name="Nedelnik J."/>
            <person name="Repkova J."/>
        </authorList>
    </citation>
    <scope>NUCLEOTIDE SEQUENCE [LARGE SCALE GENOMIC DNA]</scope>
    <source>
        <strain evidence="2">cv. 10/8</strain>
        <tissue evidence="1">Leaf</tissue>
    </source>
</reference>
<organism evidence="1 2">
    <name type="scientific">Trifolium medium</name>
    <dbReference type="NCBI Taxonomy" id="97028"/>
    <lineage>
        <taxon>Eukaryota</taxon>
        <taxon>Viridiplantae</taxon>
        <taxon>Streptophyta</taxon>
        <taxon>Embryophyta</taxon>
        <taxon>Tracheophyta</taxon>
        <taxon>Spermatophyta</taxon>
        <taxon>Magnoliopsida</taxon>
        <taxon>eudicotyledons</taxon>
        <taxon>Gunneridae</taxon>
        <taxon>Pentapetalae</taxon>
        <taxon>rosids</taxon>
        <taxon>fabids</taxon>
        <taxon>Fabales</taxon>
        <taxon>Fabaceae</taxon>
        <taxon>Papilionoideae</taxon>
        <taxon>50 kb inversion clade</taxon>
        <taxon>NPAAA clade</taxon>
        <taxon>Hologalegina</taxon>
        <taxon>IRL clade</taxon>
        <taxon>Trifolieae</taxon>
        <taxon>Trifolium</taxon>
    </lineage>
</organism>
<feature type="non-terminal residue" evidence="1">
    <location>
        <position position="1"/>
    </location>
</feature>
<protein>
    <submittedName>
        <fullName evidence="1">Uncharacterized protein</fullName>
    </submittedName>
</protein>
<dbReference type="AlphaFoldDB" id="A0A392SYA7"/>
<proteinExistence type="predicted"/>
<keyword evidence="2" id="KW-1185">Reference proteome</keyword>